<reference evidence="2 3" key="1">
    <citation type="journal article" date="2005" name="Genome Res.">
        <title>Living with two extremes: conclusions from the genome sequence of Natronomonas pharaonis.</title>
        <authorList>
            <person name="Falb M."/>
            <person name="Pfeiffer F."/>
            <person name="Palm P."/>
            <person name="Rodewald K."/>
            <person name="Hickmann V."/>
            <person name="Tittor J."/>
            <person name="Oesterhelt D."/>
        </authorList>
    </citation>
    <scope>NUCLEOTIDE SEQUENCE [LARGE SCALE GENOMIC DNA]</scope>
    <source>
        <strain evidence="3">ATCC 35678 / DSM 2160 / CIP 103997 / JCM 8858 / NBRC 14720 / NCIMB 2260 / Gabara</strain>
    </source>
</reference>
<dbReference type="STRING" id="348780.NP_5022A"/>
<dbReference type="Proteomes" id="UP000002698">
    <property type="component" value="Chromosome"/>
</dbReference>
<dbReference type="EnsemblBacteria" id="CAI50602">
    <property type="protein sequence ID" value="CAI50602"/>
    <property type="gene ID" value="NP_5022A"/>
</dbReference>
<keyword evidence="1" id="KW-0812">Transmembrane</keyword>
<protein>
    <submittedName>
        <fullName evidence="2">Uncharacterized protein</fullName>
    </submittedName>
</protein>
<dbReference type="AlphaFoldDB" id="A0A1U7EZ90"/>
<feature type="transmembrane region" description="Helical" evidence="1">
    <location>
        <begin position="61"/>
        <end position="89"/>
    </location>
</feature>
<evidence type="ECO:0000313" key="2">
    <source>
        <dbReference type="EMBL" id="CAI50602.1"/>
    </source>
</evidence>
<evidence type="ECO:0000313" key="3">
    <source>
        <dbReference type="Proteomes" id="UP000002698"/>
    </source>
</evidence>
<name>A0A1U7EZ90_NATPD</name>
<dbReference type="HOGENOM" id="CLU_151708_0_0_2"/>
<accession>A0A1U7EZ90</accession>
<dbReference type="eggNOG" id="arCOG07770">
    <property type="taxonomic scope" value="Archaea"/>
</dbReference>
<keyword evidence="3" id="KW-1185">Reference proteome</keyword>
<keyword evidence="1" id="KW-1133">Transmembrane helix</keyword>
<dbReference type="EMBL" id="CR936257">
    <property type="protein sequence ID" value="CAI50602.1"/>
    <property type="molecule type" value="Genomic_DNA"/>
</dbReference>
<keyword evidence="1" id="KW-0472">Membrane</keyword>
<gene>
    <name evidence="2" type="ordered locus">NP_5022A</name>
</gene>
<organism evidence="2 3">
    <name type="scientific">Natronomonas pharaonis (strain ATCC 35678 / DSM 2160 / CIP 103997 / JCM 8858 / NBRC 14720 / NCIMB 2260 / Gabara)</name>
    <name type="common">Halobacterium pharaonis</name>
    <dbReference type="NCBI Taxonomy" id="348780"/>
    <lineage>
        <taxon>Archaea</taxon>
        <taxon>Methanobacteriati</taxon>
        <taxon>Methanobacteriota</taxon>
        <taxon>Stenosarchaea group</taxon>
        <taxon>Halobacteria</taxon>
        <taxon>Halobacteriales</taxon>
        <taxon>Natronomonadaceae</taxon>
        <taxon>Natronomonas</taxon>
    </lineage>
</organism>
<dbReference type="KEGG" id="nph:NP_5022A"/>
<sequence>MSGVRVCQHMSRTLFGMLGAVMALFPDAVLDAFEAIALESPGEYTPRPWLRSGVRAEGLVYAALAVVGGRAYTGLLYVVGAVGAVVVAAPRQYLAFGARLAYEDGDSVEWTDGFVRAARWLGVCCVLLAVRGVRTERED</sequence>
<evidence type="ECO:0000256" key="1">
    <source>
        <dbReference type="SAM" id="Phobius"/>
    </source>
</evidence>
<proteinExistence type="predicted"/>